<dbReference type="PROSITE" id="PS50158">
    <property type="entry name" value="ZF_CCHC"/>
    <property type="match status" value="1"/>
</dbReference>
<feature type="domain" description="CCHC-type" evidence="3">
    <location>
        <begin position="211"/>
        <end position="227"/>
    </location>
</feature>
<dbReference type="PaxDb" id="3708-A0A078F183"/>
<dbReference type="GO" id="GO:0008270">
    <property type="term" value="F:zinc ion binding"/>
    <property type="evidence" value="ECO:0007669"/>
    <property type="project" value="UniProtKB-KW"/>
</dbReference>
<organism evidence="4 5">
    <name type="scientific">Brassica napus</name>
    <name type="common">Rape</name>
    <dbReference type="NCBI Taxonomy" id="3708"/>
    <lineage>
        <taxon>Eukaryota</taxon>
        <taxon>Viridiplantae</taxon>
        <taxon>Streptophyta</taxon>
        <taxon>Embryophyta</taxon>
        <taxon>Tracheophyta</taxon>
        <taxon>Spermatophyta</taxon>
        <taxon>Magnoliopsida</taxon>
        <taxon>eudicotyledons</taxon>
        <taxon>Gunneridae</taxon>
        <taxon>Pentapetalae</taxon>
        <taxon>rosids</taxon>
        <taxon>malvids</taxon>
        <taxon>Brassicales</taxon>
        <taxon>Brassicaceae</taxon>
        <taxon>Brassiceae</taxon>
        <taxon>Brassica</taxon>
    </lineage>
</organism>
<keyword evidence="1" id="KW-0863">Zinc-finger</keyword>
<dbReference type="PANTHER" id="PTHR31286">
    <property type="entry name" value="GLYCINE-RICH CELL WALL STRUCTURAL PROTEIN 1.8-LIKE"/>
    <property type="match status" value="1"/>
</dbReference>
<keyword evidence="5" id="KW-1185">Reference proteome</keyword>
<feature type="region of interest" description="Disordered" evidence="2">
    <location>
        <begin position="398"/>
        <end position="425"/>
    </location>
</feature>
<evidence type="ECO:0000259" key="3">
    <source>
        <dbReference type="PROSITE" id="PS50158"/>
    </source>
</evidence>
<dbReference type="EMBL" id="LK031984">
    <property type="protein sequence ID" value="CDY08235.1"/>
    <property type="molecule type" value="Genomic_DNA"/>
</dbReference>
<dbReference type="Proteomes" id="UP000028999">
    <property type="component" value="Unassembled WGS sequence"/>
</dbReference>
<feature type="compositionally biased region" description="Basic and acidic residues" evidence="2">
    <location>
        <begin position="271"/>
        <end position="280"/>
    </location>
</feature>
<gene>
    <name evidence="4" type="primary">BnaA05g13840D</name>
    <name evidence="4" type="ORF">GSBRNA2T00125558001</name>
</gene>
<dbReference type="PANTHER" id="PTHR31286:SF181">
    <property type="entry name" value="ZINC KNUCKLE (CCHC-TYPE) FAMILY PROTEIN"/>
    <property type="match status" value="1"/>
</dbReference>
<evidence type="ECO:0000313" key="4">
    <source>
        <dbReference type="EMBL" id="CDY08235.1"/>
    </source>
</evidence>
<dbReference type="AlphaFoldDB" id="A0A078F183"/>
<dbReference type="InterPro" id="IPR001878">
    <property type="entry name" value="Znf_CCHC"/>
</dbReference>
<dbReference type="InterPro" id="IPR040256">
    <property type="entry name" value="At4g02000-like"/>
</dbReference>
<reference evidence="4 5" key="1">
    <citation type="journal article" date="2014" name="Science">
        <title>Plant genetics. Early allopolyploid evolution in the post-Neolithic Brassica napus oilseed genome.</title>
        <authorList>
            <person name="Chalhoub B."/>
            <person name="Denoeud F."/>
            <person name="Liu S."/>
            <person name="Parkin I.A."/>
            <person name="Tang H."/>
            <person name="Wang X."/>
            <person name="Chiquet J."/>
            <person name="Belcram H."/>
            <person name="Tong C."/>
            <person name="Samans B."/>
            <person name="Correa M."/>
            <person name="Da Silva C."/>
            <person name="Just J."/>
            <person name="Falentin C."/>
            <person name="Koh C.S."/>
            <person name="Le Clainche I."/>
            <person name="Bernard M."/>
            <person name="Bento P."/>
            <person name="Noel B."/>
            <person name="Labadie K."/>
            <person name="Alberti A."/>
            <person name="Charles M."/>
            <person name="Arnaud D."/>
            <person name="Guo H."/>
            <person name="Daviaud C."/>
            <person name="Alamery S."/>
            <person name="Jabbari K."/>
            <person name="Zhao M."/>
            <person name="Edger P.P."/>
            <person name="Chelaifa H."/>
            <person name="Tack D."/>
            <person name="Lassalle G."/>
            <person name="Mestiri I."/>
            <person name="Schnel N."/>
            <person name="Le Paslier M.C."/>
            <person name="Fan G."/>
            <person name="Renault V."/>
            <person name="Bayer P.E."/>
            <person name="Golicz A.A."/>
            <person name="Manoli S."/>
            <person name="Lee T.H."/>
            <person name="Thi V.H."/>
            <person name="Chalabi S."/>
            <person name="Hu Q."/>
            <person name="Fan C."/>
            <person name="Tollenaere R."/>
            <person name="Lu Y."/>
            <person name="Battail C."/>
            <person name="Shen J."/>
            <person name="Sidebottom C.H."/>
            <person name="Wang X."/>
            <person name="Canaguier A."/>
            <person name="Chauveau A."/>
            <person name="Berard A."/>
            <person name="Deniot G."/>
            <person name="Guan M."/>
            <person name="Liu Z."/>
            <person name="Sun F."/>
            <person name="Lim Y.P."/>
            <person name="Lyons E."/>
            <person name="Town C.D."/>
            <person name="Bancroft I."/>
            <person name="Wang X."/>
            <person name="Meng J."/>
            <person name="Ma J."/>
            <person name="Pires J.C."/>
            <person name="King G.J."/>
            <person name="Brunel D."/>
            <person name="Delourme R."/>
            <person name="Renard M."/>
            <person name="Aury J.M."/>
            <person name="Adams K.L."/>
            <person name="Batley J."/>
            <person name="Snowdon R.J."/>
            <person name="Tost J."/>
            <person name="Edwards D."/>
            <person name="Zhou Y."/>
            <person name="Hua W."/>
            <person name="Sharpe A.G."/>
            <person name="Paterson A.H."/>
            <person name="Guan C."/>
            <person name="Wincker P."/>
        </authorList>
    </citation>
    <scope>NUCLEOTIDE SEQUENCE [LARGE SCALE GENOMIC DNA]</scope>
    <source>
        <strain evidence="5">cv. Darmor-bzh</strain>
    </source>
</reference>
<evidence type="ECO:0000256" key="2">
    <source>
        <dbReference type="SAM" id="MobiDB-lite"/>
    </source>
</evidence>
<accession>A0A078F183</accession>
<keyword evidence="1" id="KW-0479">Metal-binding</keyword>
<keyword evidence="1" id="KW-0862">Zinc</keyword>
<feature type="region of interest" description="Disordered" evidence="2">
    <location>
        <begin position="236"/>
        <end position="385"/>
    </location>
</feature>
<protein>
    <submittedName>
        <fullName evidence="4">BnaA05g13840D protein</fullName>
    </submittedName>
</protein>
<dbReference type="Gramene" id="CDY08235">
    <property type="protein sequence ID" value="CDY08235"/>
    <property type="gene ID" value="GSBRNA2T00125558001"/>
</dbReference>
<feature type="compositionally biased region" description="Polar residues" evidence="2">
    <location>
        <begin position="411"/>
        <end position="425"/>
    </location>
</feature>
<feature type="compositionally biased region" description="Low complexity" evidence="2">
    <location>
        <begin position="247"/>
        <end position="258"/>
    </location>
</feature>
<feature type="compositionally biased region" description="Basic residues" evidence="2">
    <location>
        <begin position="281"/>
        <end position="293"/>
    </location>
</feature>
<proteinExistence type="predicted"/>
<feature type="compositionally biased region" description="Polar residues" evidence="2">
    <location>
        <begin position="295"/>
        <end position="311"/>
    </location>
</feature>
<feature type="compositionally biased region" description="Acidic residues" evidence="2">
    <location>
        <begin position="341"/>
        <end position="354"/>
    </location>
</feature>
<evidence type="ECO:0000256" key="1">
    <source>
        <dbReference type="PROSITE-ProRule" id="PRU00047"/>
    </source>
</evidence>
<evidence type="ECO:0000313" key="5">
    <source>
        <dbReference type="Proteomes" id="UP000028999"/>
    </source>
</evidence>
<name>A0A078F183_BRANA</name>
<dbReference type="OMA" id="EDERMWF"/>
<dbReference type="GO" id="GO:0003676">
    <property type="term" value="F:nucleic acid binding"/>
    <property type="evidence" value="ECO:0007669"/>
    <property type="project" value="InterPro"/>
</dbReference>
<sequence length="425" mass="47200">MIPYAKVVSSRNPLAISDKEAKAFDSQIEVKLQIASTPAAIPSSSAPTYAERFKASLRNLRKISDPTYLEDGTLVVQAPPAVLLQASEMWKDHIWVLRVGYWQVDHCAFSVYPWSSEGSLQEHELKTAPTWAVLKNVPPQLYSLDGISVVASAIGEPLHTEKSRLDPYHFGDTKVKIEITLDQDPPKLVEVRDVQGNAVRIMVEYPSLPPKCLNCGKYGHLINRCTKPLIKKKKALIPNQTQERMASTSTKISLNSSSEDAIQAGSGSLPEKSDLSESKERKKKSKRRGRSRSRAQSTPPLFEIEQTQDIQEGSKKKGDISPESQSLSLAMSSTKEIDAVPPEDTDAVGLEEDLQQGKAEEKVSEPDSPPGGDPEEDERMWFKHPKAVRKAIRQELWRSSLMEQPHKEASSVRTWGSSSGRKIPL</sequence>
<feature type="compositionally biased region" description="Polar residues" evidence="2">
    <location>
        <begin position="322"/>
        <end position="334"/>
    </location>
</feature>
<dbReference type="STRING" id="3708.A0A078F183"/>